<gene>
    <name evidence="2" type="ORF">C0630_10575</name>
</gene>
<dbReference type="GO" id="GO:0051131">
    <property type="term" value="P:chaperone-mediated protein complex assembly"/>
    <property type="evidence" value="ECO:0007669"/>
    <property type="project" value="TreeGrafter"/>
</dbReference>
<proteinExistence type="predicted"/>
<dbReference type="RefSeq" id="WP_273439332.1">
    <property type="nucleotide sequence ID" value="NZ_PKUN01000014.1"/>
</dbReference>
<dbReference type="InterPro" id="IPR003959">
    <property type="entry name" value="ATPase_AAA_core"/>
</dbReference>
<dbReference type="GO" id="GO:0004176">
    <property type="term" value="F:ATP-dependent peptidase activity"/>
    <property type="evidence" value="ECO:0007669"/>
    <property type="project" value="InterPro"/>
</dbReference>
<dbReference type="InterPro" id="IPR003593">
    <property type="entry name" value="AAA+_ATPase"/>
</dbReference>
<protein>
    <recommendedName>
        <fullName evidence="1">AAA+ ATPase domain-containing protein</fullName>
    </recommendedName>
</protein>
<name>A0A2N6CWH2_9GAMM</name>
<dbReference type="GO" id="GO:0007005">
    <property type="term" value="P:mitochondrion organization"/>
    <property type="evidence" value="ECO:0007669"/>
    <property type="project" value="TreeGrafter"/>
</dbReference>
<dbReference type="GO" id="GO:0016887">
    <property type="term" value="F:ATP hydrolysis activity"/>
    <property type="evidence" value="ECO:0007669"/>
    <property type="project" value="InterPro"/>
</dbReference>
<dbReference type="EMBL" id="PKUN01000014">
    <property type="protein sequence ID" value="PLX61596.1"/>
    <property type="molecule type" value="Genomic_DNA"/>
</dbReference>
<dbReference type="GO" id="GO:0004252">
    <property type="term" value="F:serine-type endopeptidase activity"/>
    <property type="evidence" value="ECO:0007669"/>
    <property type="project" value="InterPro"/>
</dbReference>
<dbReference type="SMART" id="SM00382">
    <property type="entry name" value="AAA"/>
    <property type="match status" value="1"/>
</dbReference>
<comment type="caution">
    <text evidence="2">The sequence shown here is derived from an EMBL/GenBank/DDBJ whole genome shotgun (WGS) entry which is preliminary data.</text>
</comment>
<dbReference type="GO" id="GO:0005524">
    <property type="term" value="F:ATP binding"/>
    <property type="evidence" value="ECO:0007669"/>
    <property type="project" value="InterPro"/>
</dbReference>
<dbReference type="SUPFAM" id="SSF52540">
    <property type="entry name" value="P-loop containing nucleoside triphosphate hydrolases"/>
    <property type="match status" value="1"/>
</dbReference>
<accession>A0A2N6CWH2</accession>
<evidence type="ECO:0000259" key="1">
    <source>
        <dbReference type="SMART" id="SM00382"/>
    </source>
</evidence>
<evidence type="ECO:0000313" key="3">
    <source>
        <dbReference type="Proteomes" id="UP000235015"/>
    </source>
</evidence>
<dbReference type="AlphaFoldDB" id="A0A2N6CWH2"/>
<dbReference type="InterPro" id="IPR027417">
    <property type="entry name" value="P-loop_NTPase"/>
</dbReference>
<organism evidence="2 3">
    <name type="scientific">Sedimenticola selenatireducens</name>
    <dbReference type="NCBI Taxonomy" id="191960"/>
    <lineage>
        <taxon>Bacteria</taxon>
        <taxon>Pseudomonadati</taxon>
        <taxon>Pseudomonadota</taxon>
        <taxon>Gammaproteobacteria</taxon>
        <taxon>Chromatiales</taxon>
        <taxon>Sedimenticolaceae</taxon>
        <taxon>Sedimenticola</taxon>
    </lineage>
</organism>
<evidence type="ECO:0000313" key="2">
    <source>
        <dbReference type="EMBL" id="PLX61596.1"/>
    </source>
</evidence>
<dbReference type="PANTHER" id="PTHR43718:SF2">
    <property type="entry name" value="LON PROTEASE HOMOLOG, MITOCHONDRIAL"/>
    <property type="match status" value="1"/>
</dbReference>
<feature type="domain" description="AAA+ ATPase" evidence="1">
    <location>
        <begin position="108"/>
        <end position="255"/>
    </location>
</feature>
<dbReference type="PANTHER" id="PTHR43718">
    <property type="entry name" value="LON PROTEASE"/>
    <property type="match status" value="1"/>
</dbReference>
<dbReference type="GO" id="GO:0006515">
    <property type="term" value="P:protein quality control for misfolded or incompletely synthesized proteins"/>
    <property type="evidence" value="ECO:0007669"/>
    <property type="project" value="TreeGrafter"/>
</dbReference>
<reference evidence="2 3" key="1">
    <citation type="submission" date="2017-11" db="EMBL/GenBank/DDBJ databases">
        <title>Genome-resolved metagenomics identifies genetic mobility, metabolic interactions, and unexpected diversity in perchlorate-reducing communities.</title>
        <authorList>
            <person name="Barnum T.P."/>
            <person name="Figueroa I.A."/>
            <person name="Carlstrom C.I."/>
            <person name="Lucas L.N."/>
            <person name="Engelbrektson A.L."/>
            <person name="Coates J.D."/>
        </authorList>
    </citation>
    <scope>NUCLEOTIDE SEQUENCE [LARGE SCALE GENOMIC DNA]</scope>
    <source>
        <strain evidence="2">BM301</strain>
    </source>
</reference>
<dbReference type="Gene3D" id="3.40.50.300">
    <property type="entry name" value="P-loop containing nucleotide triphosphate hydrolases"/>
    <property type="match status" value="1"/>
</dbReference>
<dbReference type="Proteomes" id="UP000235015">
    <property type="component" value="Unassembled WGS sequence"/>
</dbReference>
<dbReference type="Pfam" id="PF00004">
    <property type="entry name" value="AAA"/>
    <property type="match status" value="1"/>
</dbReference>
<sequence length="324" mass="36936">MTESDTNAEQKAQCPEALQEVIDDIDRRQQRPKHRVFEGIPEFHKDDHHYLRKFRELANGIPIHQLELDKVVSAMHLLQAQFPWFTPVIDKIFKGLLFRVANGHLEFKFDPILLVGPPGIGKTKFCRELGKSCHVHVQFQSAAGSADNKLFQGTARGWGSTYPSLPLVILQESQVANPIIIVDEIDKLGTNRHNGNLIDTLLQCTEPESSARWYDECLLKTCDISRICWIFTANDASEIPEALRSRLKIVHVDGPSPEHFDVVLEGVLGEFAHGLNIDPRFFHIDMEERAILKEVFLTGSIRIFGRLLESFLARKDDYLRRVAH</sequence>
<dbReference type="GO" id="GO:0003697">
    <property type="term" value="F:single-stranded DNA binding"/>
    <property type="evidence" value="ECO:0007669"/>
    <property type="project" value="TreeGrafter"/>
</dbReference>
<dbReference type="InterPro" id="IPR027065">
    <property type="entry name" value="Lon_Prtase"/>
</dbReference>